<dbReference type="AlphaFoldDB" id="A0A173Y2L8"/>
<dbReference type="SUPFAM" id="SSF53335">
    <property type="entry name" value="S-adenosyl-L-methionine-dependent methyltransferases"/>
    <property type="match status" value="1"/>
</dbReference>
<evidence type="ECO:0000313" key="8">
    <source>
        <dbReference type="EMBL" id="RYS79319.1"/>
    </source>
</evidence>
<proteinExistence type="inferred from homology"/>
<dbReference type="InterPro" id="IPR029063">
    <property type="entry name" value="SAM-dependent_MTases_sf"/>
</dbReference>
<evidence type="ECO:0000313" key="7">
    <source>
        <dbReference type="EMBL" id="CUN56968.1"/>
    </source>
</evidence>
<keyword evidence="2 6" id="KW-0698">rRNA processing</keyword>
<dbReference type="EMBL" id="RCYR01000015">
    <property type="protein sequence ID" value="RYS79319.1"/>
    <property type="molecule type" value="Genomic_DNA"/>
</dbReference>
<dbReference type="Gene3D" id="3.40.50.150">
    <property type="entry name" value="Vaccinia Virus protein VP39"/>
    <property type="match status" value="1"/>
</dbReference>
<protein>
    <recommendedName>
        <fullName evidence="6">Ribosomal RNA small subunit methyltransferase G</fullName>
        <ecNumber evidence="6">2.1.1.-</ecNumber>
    </recommendedName>
    <alternativeName>
        <fullName evidence="6">16S rRNA 7-methylguanosine methyltransferase</fullName>
        <shortName evidence="6">16S rRNA m7G methyltransferase</shortName>
    </alternativeName>
</protein>
<feature type="binding site" evidence="6">
    <location>
        <position position="84"/>
    </location>
    <ligand>
        <name>S-adenosyl-L-methionine</name>
        <dbReference type="ChEBI" id="CHEBI:59789"/>
    </ligand>
</feature>
<comment type="caution">
    <text evidence="6">Lacks conserved residue(s) required for the propagation of feature annotation.</text>
</comment>
<feature type="binding site" evidence="6">
    <location>
        <position position="149"/>
    </location>
    <ligand>
        <name>S-adenosyl-L-methionine</name>
        <dbReference type="ChEBI" id="CHEBI:59789"/>
    </ligand>
</feature>
<comment type="similarity">
    <text evidence="6">Belongs to the methyltransferase superfamily. RNA methyltransferase RsmG family.</text>
</comment>
<evidence type="ECO:0000256" key="4">
    <source>
        <dbReference type="ARBA" id="ARBA00022679"/>
    </source>
</evidence>
<organism evidence="7 9">
    <name type="scientific">[Ruminococcus] torques</name>
    <dbReference type="NCBI Taxonomy" id="33039"/>
    <lineage>
        <taxon>Bacteria</taxon>
        <taxon>Bacillati</taxon>
        <taxon>Bacillota</taxon>
        <taxon>Clostridia</taxon>
        <taxon>Lachnospirales</taxon>
        <taxon>Lachnospiraceae</taxon>
        <taxon>Mediterraneibacter</taxon>
    </lineage>
</organism>
<dbReference type="NCBIfam" id="TIGR00138">
    <property type="entry name" value="rsmG_gidB"/>
    <property type="match status" value="1"/>
</dbReference>
<dbReference type="CDD" id="cd02440">
    <property type="entry name" value="AdoMet_MTases"/>
    <property type="match status" value="1"/>
</dbReference>
<feature type="binding site" evidence="6">
    <location>
        <begin position="130"/>
        <end position="131"/>
    </location>
    <ligand>
        <name>S-adenosyl-L-methionine</name>
        <dbReference type="ChEBI" id="CHEBI:59789"/>
    </ligand>
</feature>
<name>A0A173Y2L8_9FIRM</name>
<dbReference type="PIRSF" id="PIRSF003078">
    <property type="entry name" value="GidB"/>
    <property type="match status" value="1"/>
</dbReference>
<dbReference type="RefSeq" id="WP_004847673.1">
    <property type="nucleotide sequence ID" value="NZ_AP028249.1"/>
</dbReference>
<keyword evidence="1 6" id="KW-0963">Cytoplasm</keyword>
<dbReference type="FunFam" id="3.40.50.150:FF:000041">
    <property type="entry name" value="Ribosomal RNA small subunit methyltransferase G"/>
    <property type="match status" value="1"/>
</dbReference>
<comment type="subcellular location">
    <subcellularLocation>
        <location evidence="6">Cytoplasm</location>
    </subcellularLocation>
</comment>
<dbReference type="PANTHER" id="PTHR31760:SF0">
    <property type="entry name" value="S-ADENOSYL-L-METHIONINE-DEPENDENT METHYLTRANSFERASES SUPERFAMILY PROTEIN"/>
    <property type="match status" value="1"/>
</dbReference>
<gene>
    <name evidence="6 7" type="primary">rsmG</name>
    <name evidence="8" type="ORF">EAI93_08625</name>
    <name evidence="7" type="ORF">ERS852456_00255</name>
</gene>
<reference evidence="7 9" key="1">
    <citation type="submission" date="2015-09" db="EMBL/GenBank/DDBJ databases">
        <authorList>
            <consortium name="Pathogen Informatics"/>
        </authorList>
    </citation>
    <scope>NUCLEOTIDE SEQUENCE [LARGE SCALE GENOMIC DNA]</scope>
    <source>
        <strain evidence="7 9">2789STDY5834841</strain>
    </source>
</reference>
<evidence type="ECO:0000256" key="6">
    <source>
        <dbReference type="HAMAP-Rule" id="MF_00074"/>
    </source>
</evidence>
<dbReference type="PANTHER" id="PTHR31760">
    <property type="entry name" value="S-ADENOSYL-L-METHIONINE-DEPENDENT METHYLTRANSFERASES SUPERFAMILY PROTEIN"/>
    <property type="match status" value="1"/>
</dbReference>
<dbReference type="InterPro" id="IPR003682">
    <property type="entry name" value="rRNA_ssu_MeTfrase_G"/>
</dbReference>
<keyword evidence="3 6" id="KW-0489">Methyltransferase</keyword>
<evidence type="ECO:0000313" key="9">
    <source>
        <dbReference type="Proteomes" id="UP000095787"/>
    </source>
</evidence>
<dbReference type="EC" id="2.1.1.-" evidence="6"/>
<dbReference type="GeneID" id="97330593"/>
<sequence>MMAEKSKFEEELEKLNINLTEHQKEQFDRYYEMLVEWNNVMNLTGITDYDEVNLKHFTDSLTLVRNIDMNKIDAVIDIGTGAGFPGLPIKIAFPHIHVVLLDSLNKRIKFLNAVIEELDLADVETLHGRAEDYAKRKEYREQFDLCVSRAVANLSTLSEYCIPFVKRNGYFVSYKSGSSDEEIQQAEKAVNILGGKIEKTDKFLLPETDMGRALVNIKKIKITPAKYPRKAGMPSREPL</sequence>
<dbReference type="Proteomes" id="UP000095787">
    <property type="component" value="Unassembled WGS sequence"/>
</dbReference>
<keyword evidence="4 6" id="KW-0808">Transferase</keyword>
<evidence type="ECO:0000256" key="1">
    <source>
        <dbReference type="ARBA" id="ARBA00022490"/>
    </source>
</evidence>
<comment type="function">
    <text evidence="6">Specifically methylates the N7 position of a guanine in 16S rRNA.</text>
</comment>
<dbReference type="GO" id="GO:0070043">
    <property type="term" value="F:rRNA (guanine-N7-)-methyltransferase activity"/>
    <property type="evidence" value="ECO:0007669"/>
    <property type="project" value="UniProtKB-UniRule"/>
</dbReference>
<evidence type="ECO:0000256" key="2">
    <source>
        <dbReference type="ARBA" id="ARBA00022552"/>
    </source>
</evidence>
<feature type="binding site" evidence="6">
    <location>
        <position position="79"/>
    </location>
    <ligand>
        <name>S-adenosyl-L-methionine</name>
        <dbReference type="ChEBI" id="CHEBI:59789"/>
    </ligand>
</feature>
<dbReference type="EMBL" id="CYZO01000002">
    <property type="protein sequence ID" value="CUN56968.1"/>
    <property type="molecule type" value="Genomic_DNA"/>
</dbReference>
<evidence type="ECO:0000256" key="5">
    <source>
        <dbReference type="ARBA" id="ARBA00022691"/>
    </source>
</evidence>
<dbReference type="Pfam" id="PF02527">
    <property type="entry name" value="GidB"/>
    <property type="match status" value="1"/>
</dbReference>
<dbReference type="GO" id="GO:0005829">
    <property type="term" value="C:cytosol"/>
    <property type="evidence" value="ECO:0007669"/>
    <property type="project" value="TreeGrafter"/>
</dbReference>
<reference evidence="8 10" key="2">
    <citation type="journal article" date="2019" name="Science, e1252229">
        <title>Invertible promoters mediate bacterial phase variation, antibiotic resistance, and host adaptation in the gut.</title>
        <authorList>
            <person name="Jiang X."/>
            <person name="Hall A.B."/>
            <person name="Arthur T.D."/>
            <person name="Plichta D.R."/>
            <person name="Covington C.T."/>
            <person name="Poyet M."/>
            <person name="Crothers J."/>
            <person name="Moses P.L."/>
            <person name="Tolonen A.C."/>
            <person name="Vlamakis H."/>
            <person name="Alm E.J."/>
            <person name="Xavier R.J."/>
        </authorList>
    </citation>
    <scope>NUCLEOTIDE SEQUENCE [LARGE SCALE GENOMIC DNA]</scope>
    <source>
        <strain evidence="8">Aa_0143</strain>
        <strain evidence="10">aa_0143</strain>
    </source>
</reference>
<accession>A0A173Y2L8</accession>
<evidence type="ECO:0000256" key="3">
    <source>
        <dbReference type="ARBA" id="ARBA00022603"/>
    </source>
</evidence>
<keyword evidence="5 6" id="KW-0949">S-adenosyl-L-methionine</keyword>
<evidence type="ECO:0000313" key="10">
    <source>
        <dbReference type="Proteomes" id="UP000292665"/>
    </source>
</evidence>
<dbReference type="HAMAP" id="MF_00074">
    <property type="entry name" value="16SrRNA_methyltr_G"/>
    <property type="match status" value="1"/>
</dbReference>
<dbReference type="Proteomes" id="UP000292665">
    <property type="component" value="Unassembled WGS sequence"/>
</dbReference>